<reference evidence="2 3" key="1">
    <citation type="journal article" date="2012" name="J. Bacteriol.">
        <title>Complete Genome Sequence of Borrelia crocidurae.</title>
        <authorList>
            <person name="Elbir H."/>
            <person name="Gimenez G."/>
            <person name="Robert C."/>
            <person name="Bergstrom S."/>
            <person name="Cutler S."/>
            <person name="Raoult D."/>
            <person name="Drancourt M."/>
        </authorList>
    </citation>
    <scope>NUCLEOTIDE SEQUENCE [LARGE SCALE GENOMIC DNA]</scope>
    <source>
        <strain evidence="2 3">Achema</strain>
        <plasmid evidence="3">unnamed24</plasmid>
    </source>
</reference>
<geneLocation type="plasmid" evidence="3">
    <name>unnamed24</name>
</geneLocation>
<sequence>MLVFVGIFFKVFHMNLLFYVLLSIIIAQYPLKVNLYITKIFLLIFYKIIAKISFCYII</sequence>
<protein>
    <submittedName>
        <fullName evidence="2">Uncharacterized protein</fullName>
    </submittedName>
</protein>
<keyword evidence="1" id="KW-0472">Membrane</keyword>
<feature type="transmembrane region" description="Helical" evidence="1">
    <location>
        <begin position="35"/>
        <end position="57"/>
    </location>
</feature>
<evidence type="ECO:0000313" key="3">
    <source>
        <dbReference type="Proteomes" id="UP000005212"/>
    </source>
</evidence>
<dbReference type="EMBL" id="CP003450">
    <property type="protein sequence ID" value="AFI32034.1"/>
    <property type="molecule type" value="Genomic_DNA"/>
</dbReference>
<gene>
    <name evidence="2" type="ordered locus">Q7M_1277</name>
</gene>
<dbReference type="KEGG" id="bcw:Q7M_1277"/>
<keyword evidence="1" id="KW-1133">Transmembrane helix</keyword>
<feature type="transmembrane region" description="Helical" evidence="1">
    <location>
        <begin position="7"/>
        <end position="29"/>
    </location>
</feature>
<dbReference type="AlphaFoldDB" id="I0FEX8"/>
<accession>I0FEX8</accession>
<organism evidence="2 3">
    <name type="scientific">Borrelia crocidurae (strain Achema)</name>
    <dbReference type="NCBI Taxonomy" id="1155096"/>
    <lineage>
        <taxon>Bacteria</taxon>
        <taxon>Pseudomonadati</taxon>
        <taxon>Spirochaetota</taxon>
        <taxon>Spirochaetia</taxon>
        <taxon>Spirochaetales</taxon>
        <taxon>Borreliaceae</taxon>
        <taxon>Borrelia</taxon>
    </lineage>
</organism>
<reference evidence="3" key="2">
    <citation type="submission" date="2012-03" db="EMBL/GenBank/DDBJ databases">
        <title>Complete genome sequence of Borrelia crocidurae.</title>
        <authorList>
            <person name="Elbir H."/>
            <person name="Gimenez G."/>
            <person name="Robert C."/>
            <person name="Raoult D."/>
            <person name="Drancourt M."/>
        </authorList>
    </citation>
    <scope>NUCLEOTIDE SEQUENCE [LARGE SCALE GENOMIC DNA]</scope>
    <source>
        <strain evidence="3">Achema</strain>
        <plasmid evidence="3">unnamed24</plasmid>
    </source>
</reference>
<keyword evidence="2" id="KW-0614">Plasmid</keyword>
<evidence type="ECO:0000256" key="1">
    <source>
        <dbReference type="SAM" id="Phobius"/>
    </source>
</evidence>
<proteinExistence type="predicted"/>
<name>I0FEX8_BORCA</name>
<dbReference type="Proteomes" id="UP000005212">
    <property type="component" value="Plasmid unnamed24"/>
</dbReference>
<dbReference type="HOGENOM" id="CLU_2970258_0_0_12"/>
<evidence type="ECO:0000313" key="2">
    <source>
        <dbReference type="EMBL" id="AFI32034.1"/>
    </source>
</evidence>
<keyword evidence="1" id="KW-0812">Transmembrane</keyword>